<dbReference type="SUPFAM" id="SSF55729">
    <property type="entry name" value="Acyl-CoA N-acyltransferases (Nat)"/>
    <property type="match status" value="1"/>
</dbReference>
<dbReference type="Gene3D" id="3.40.630.30">
    <property type="match status" value="1"/>
</dbReference>
<keyword evidence="5" id="KW-1185">Reference proteome</keyword>
<dbReference type="InterPro" id="IPR016181">
    <property type="entry name" value="Acyl_CoA_acyltransferase"/>
</dbReference>
<gene>
    <name evidence="4" type="ORF">U732_807</name>
</gene>
<organism evidence="4 5">
    <name type="scientific">Clostridium argentinense CDC 2741</name>
    <dbReference type="NCBI Taxonomy" id="1418104"/>
    <lineage>
        <taxon>Bacteria</taxon>
        <taxon>Bacillati</taxon>
        <taxon>Bacillota</taxon>
        <taxon>Clostridia</taxon>
        <taxon>Eubacteriales</taxon>
        <taxon>Clostridiaceae</taxon>
        <taxon>Clostridium</taxon>
    </lineage>
</organism>
<dbReference type="InterPro" id="IPR051556">
    <property type="entry name" value="N-term/lysine_N-AcTrnsfr"/>
</dbReference>
<keyword evidence="2" id="KW-0012">Acyltransferase</keyword>
<dbReference type="AlphaFoldDB" id="A0A0C1QW84"/>
<feature type="domain" description="N-acetyltransferase" evidence="3">
    <location>
        <begin position="1"/>
        <end position="146"/>
    </location>
</feature>
<accession>A0A0C1QW84</accession>
<dbReference type="PANTHER" id="PTHR42919:SF8">
    <property type="entry name" value="N-ALPHA-ACETYLTRANSFERASE 50"/>
    <property type="match status" value="1"/>
</dbReference>
<dbReference type="CDD" id="cd04301">
    <property type="entry name" value="NAT_SF"/>
    <property type="match status" value="1"/>
</dbReference>
<proteinExistence type="predicted"/>
<evidence type="ECO:0000313" key="5">
    <source>
        <dbReference type="Proteomes" id="UP000031366"/>
    </source>
</evidence>
<dbReference type="PANTHER" id="PTHR42919">
    <property type="entry name" value="N-ALPHA-ACETYLTRANSFERASE"/>
    <property type="match status" value="1"/>
</dbReference>
<dbReference type="OrthoDB" id="1900447at2"/>
<protein>
    <submittedName>
        <fullName evidence="4">FR47-like family protein</fullName>
    </submittedName>
</protein>
<dbReference type="InterPro" id="IPR000182">
    <property type="entry name" value="GNAT_dom"/>
</dbReference>
<sequence length="146" mass="16722">MKIYRCTSLDIELVIEAMSKVKSEEDSVEILNETAINKFLTNENNYFLVAMENQQVLGYAIGYCQNRLDMTGDMMCLYEIGVLKEFRRQGVGKTLINALIEICHNINAIEMWVPTNKHNVSACTLYEKTGGITSVLKDEIIYTYKF</sequence>
<reference evidence="4 5" key="1">
    <citation type="journal article" date="2015" name="Infect. Genet. Evol.">
        <title>Genomic sequences of six botulinum neurotoxin-producing strains representing three clostridial species illustrate the mobility and diversity of botulinum neurotoxin genes.</title>
        <authorList>
            <person name="Smith T.J."/>
            <person name="Hill K.K."/>
            <person name="Xie G."/>
            <person name="Foley B.T."/>
            <person name="Williamson C.H."/>
            <person name="Foster J.T."/>
            <person name="Johnson S.L."/>
            <person name="Chertkov O."/>
            <person name="Teshima H."/>
            <person name="Gibbons H.S."/>
            <person name="Johnsky L.A."/>
            <person name="Karavis M.A."/>
            <person name="Smith L.A."/>
        </authorList>
    </citation>
    <scope>NUCLEOTIDE SEQUENCE [LARGE SCALE GENOMIC DNA]</scope>
    <source>
        <strain evidence="4 5">CDC 2741</strain>
    </source>
</reference>
<evidence type="ECO:0000256" key="1">
    <source>
        <dbReference type="ARBA" id="ARBA00022679"/>
    </source>
</evidence>
<dbReference type="GO" id="GO:0016747">
    <property type="term" value="F:acyltransferase activity, transferring groups other than amino-acyl groups"/>
    <property type="evidence" value="ECO:0007669"/>
    <property type="project" value="InterPro"/>
</dbReference>
<evidence type="ECO:0000256" key="2">
    <source>
        <dbReference type="ARBA" id="ARBA00023315"/>
    </source>
</evidence>
<keyword evidence="1" id="KW-0808">Transferase</keyword>
<evidence type="ECO:0000259" key="3">
    <source>
        <dbReference type="PROSITE" id="PS51186"/>
    </source>
</evidence>
<name>A0A0C1QW84_9CLOT</name>
<dbReference type="PROSITE" id="PS51186">
    <property type="entry name" value="GNAT"/>
    <property type="match status" value="1"/>
</dbReference>
<dbReference type="STRING" id="29341.RSJ17_06840"/>
<dbReference type="EMBL" id="AYSO01000020">
    <property type="protein sequence ID" value="KIE45262.1"/>
    <property type="molecule type" value="Genomic_DNA"/>
</dbReference>
<dbReference type="Pfam" id="PF00583">
    <property type="entry name" value="Acetyltransf_1"/>
    <property type="match status" value="1"/>
</dbReference>
<comment type="caution">
    <text evidence="4">The sequence shown here is derived from an EMBL/GenBank/DDBJ whole genome shotgun (WGS) entry which is preliminary data.</text>
</comment>
<evidence type="ECO:0000313" key="4">
    <source>
        <dbReference type="EMBL" id="KIE45262.1"/>
    </source>
</evidence>
<dbReference type="Proteomes" id="UP000031366">
    <property type="component" value="Unassembled WGS sequence"/>
</dbReference>
<dbReference type="RefSeq" id="WP_039636895.1">
    <property type="nucleotide sequence ID" value="NZ_AYSO01000020.1"/>
</dbReference>